<protein>
    <submittedName>
        <fullName evidence="2">Uncharacterized protein</fullName>
    </submittedName>
</protein>
<name>A0A1I2M2E0_9BACL</name>
<evidence type="ECO:0000313" key="2">
    <source>
        <dbReference type="EMBL" id="SFF83727.1"/>
    </source>
</evidence>
<accession>A0A1I2M2E0</accession>
<evidence type="ECO:0000313" key="3">
    <source>
        <dbReference type="Proteomes" id="UP000198661"/>
    </source>
</evidence>
<proteinExistence type="predicted"/>
<organism evidence="2 3">
    <name type="scientific">Planifilum fulgidum</name>
    <dbReference type="NCBI Taxonomy" id="201973"/>
    <lineage>
        <taxon>Bacteria</taxon>
        <taxon>Bacillati</taxon>
        <taxon>Bacillota</taxon>
        <taxon>Bacilli</taxon>
        <taxon>Bacillales</taxon>
        <taxon>Thermoactinomycetaceae</taxon>
        <taxon>Planifilum</taxon>
    </lineage>
</organism>
<keyword evidence="3" id="KW-1185">Reference proteome</keyword>
<dbReference type="EMBL" id="FOOK01000006">
    <property type="protein sequence ID" value="SFF83727.1"/>
    <property type="molecule type" value="Genomic_DNA"/>
</dbReference>
<feature type="region of interest" description="Disordered" evidence="1">
    <location>
        <begin position="175"/>
        <end position="221"/>
    </location>
</feature>
<sequence length="229" mass="25575">MSGLPNESGNLRRLLVSMGNRNHPVRRTSGRAPALDMAAAHRPGGMKPPRFEVLTDLKRMWNVPAWKKWRMVCMRKRTGVQGACRRGKGDFRARNGLFPESRHTSPLPNAATSGEAVPMRLADANCGKSEVIRSRFSRFLRDLSYLRFTHIRNFRGRGKGTSLFLLQGESLCGELRPPSPPDLSPKQKPAPFDSKNHFPGRKSLRHCPPQPAADCLRMPSPPHRLGIAA</sequence>
<evidence type="ECO:0000256" key="1">
    <source>
        <dbReference type="SAM" id="MobiDB-lite"/>
    </source>
</evidence>
<gene>
    <name evidence="2" type="ORF">SAMN04488025_10679</name>
</gene>
<reference evidence="2 3" key="1">
    <citation type="submission" date="2016-10" db="EMBL/GenBank/DDBJ databases">
        <authorList>
            <person name="de Groot N.N."/>
        </authorList>
    </citation>
    <scope>NUCLEOTIDE SEQUENCE [LARGE SCALE GENOMIC DNA]</scope>
    <source>
        <strain evidence="2 3">DSM 44945</strain>
    </source>
</reference>
<dbReference type="AlphaFoldDB" id="A0A1I2M2E0"/>
<dbReference type="Proteomes" id="UP000198661">
    <property type="component" value="Unassembled WGS sequence"/>
</dbReference>